<name>A0AAD5QNM2_PARTN</name>
<gene>
    <name evidence="1" type="ORF">KIN20_017423</name>
</gene>
<accession>A0AAD5QNM2</accession>
<protein>
    <submittedName>
        <fullName evidence="1">Uncharacterized protein</fullName>
    </submittedName>
</protein>
<dbReference type="EMBL" id="JAHQIW010003501">
    <property type="protein sequence ID" value="KAJ1358873.1"/>
    <property type="molecule type" value="Genomic_DNA"/>
</dbReference>
<dbReference type="AlphaFoldDB" id="A0AAD5QNM2"/>
<reference evidence="1" key="1">
    <citation type="submission" date="2021-06" db="EMBL/GenBank/DDBJ databases">
        <title>Parelaphostrongylus tenuis whole genome reference sequence.</title>
        <authorList>
            <person name="Garwood T.J."/>
            <person name="Larsen P.A."/>
            <person name="Fountain-Jones N.M."/>
            <person name="Garbe J.R."/>
            <person name="Macchietto M.G."/>
            <person name="Kania S.A."/>
            <person name="Gerhold R.W."/>
            <person name="Richards J.E."/>
            <person name="Wolf T.M."/>
        </authorList>
    </citation>
    <scope>NUCLEOTIDE SEQUENCE</scope>
    <source>
        <strain evidence="1">MNPRO001-30</strain>
        <tissue evidence="1">Meninges</tissue>
    </source>
</reference>
<organism evidence="1 2">
    <name type="scientific">Parelaphostrongylus tenuis</name>
    <name type="common">Meningeal worm</name>
    <dbReference type="NCBI Taxonomy" id="148309"/>
    <lineage>
        <taxon>Eukaryota</taxon>
        <taxon>Metazoa</taxon>
        <taxon>Ecdysozoa</taxon>
        <taxon>Nematoda</taxon>
        <taxon>Chromadorea</taxon>
        <taxon>Rhabditida</taxon>
        <taxon>Rhabditina</taxon>
        <taxon>Rhabditomorpha</taxon>
        <taxon>Strongyloidea</taxon>
        <taxon>Metastrongylidae</taxon>
        <taxon>Parelaphostrongylus</taxon>
    </lineage>
</organism>
<sequence length="65" mass="7363">ASCRMVINNGNCPTGTLIGIIVMIRMRIAKKLTPLYSAVVLVFHKFETVWRFSVVHSIAYKIQLI</sequence>
<feature type="non-terminal residue" evidence="1">
    <location>
        <position position="1"/>
    </location>
</feature>
<evidence type="ECO:0000313" key="1">
    <source>
        <dbReference type="EMBL" id="KAJ1358873.1"/>
    </source>
</evidence>
<keyword evidence="2" id="KW-1185">Reference proteome</keyword>
<proteinExistence type="predicted"/>
<evidence type="ECO:0000313" key="2">
    <source>
        <dbReference type="Proteomes" id="UP001196413"/>
    </source>
</evidence>
<dbReference type="Proteomes" id="UP001196413">
    <property type="component" value="Unassembled WGS sequence"/>
</dbReference>
<comment type="caution">
    <text evidence="1">The sequence shown here is derived from an EMBL/GenBank/DDBJ whole genome shotgun (WGS) entry which is preliminary data.</text>
</comment>